<dbReference type="PANTHER" id="PTHR30258:SF1">
    <property type="entry name" value="PROTEIN TRANSPORT PROTEIN HOFB HOMOLOG"/>
    <property type="match status" value="1"/>
</dbReference>
<dbReference type="PROSITE" id="PS00662">
    <property type="entry name" value="T2SP_E"/>
    <property type="match status" value="1"/>
</dbReference>
<evidence type="ECO:0000256" key="4">
    <source>
        <dbReference type="SAM" id="Coils"/>
    </source>
</evidence>
<dbReference type="SUPFAM" id="SSF160246">
    <property type="entry name" value="EspE N-terminal domain-like"/>
    <property type="match status" value="1"/>
</dbReference>
<dbReference type="InterPro" id="IPR027417">
    <property type="entry name" value="P-loop_NTPase"/>
</dbReference>
<dbReference type="InterPro" id="IPR007831">
    <property type="entry name" value="T2SS_GspE_N"/>
</dbReference>
<dbReference type="InterPro" id="IPR003593">
    <property type="entry name" value="AAA+_ATPase"/>
</dbReference>
<reference evidence="6 7" key="1">
    <citation type="journal article" date="2015" name="Nature">
        <title>rRNA introns, odd ribosomes, and small enigmatic genomes across a large radiation of phyla.</title>
        <authorList>
            <person name="Brown C.T."/>
            <person name="Hug L.A."/>
            <person name="Thomas B.C."/>
            <person name="Sharon I."/>
            <person name="Castelle C.J."/>
            <person name="Singh A."/>
            <person name="Wilkins M.J."/>
            <person name="Williams K.H."/>
            <person name="Banfield J.F."/>
        </authorList>
    </citation>
    <scope>NUCLEOTIDE SEQUENCE [LARGE SCALE GENOMIC DNA]</scope>
</reference>
<protein>
    <submittedName>
        <fullName evidence="6">Type IV-A pilus assembly ATPase PilB</fullName>
    </submittedName>
</protein>
<accession>A0A0G0P6S5</accession>
<dbReference type="GO" id="GO:0016887">
    <property type="term" value="F:ATP hydrolysis activity"/>
    <property type="evidence" value="ECO:0007669"/>
    <property type="project" value="TreeGrafter"/>
</dbReference>
<name>A0A0G0P6S5_9BACT</name>
<dbReference type="PATRIC" id="fig|1619031.3.peg.68"/>
<keyword evidence="3" id="KW-0067">ATP-binding</keyword>
<dbReference type="GO" id="GO:0005886">
    <property type="term" value="C:plasma membrane"/>
    <property type="evidence" value="ECO:0007669"/>
    <property type="project" value="TreeGrafter"/>
</dbReference>
<dbReference type="Gene3D" id="3.40.50.300">
    <property type="entry name" value="P-loop containing nucleotide triphosphate hydrolases"/>
    <property type="match status" value="1"/>
</dbReference>
<evidence type="ECO:0000256" key="2">
    <source>
        <dbReference type="ARBA" id="ARBA00022741"/>
    </source>
</evidence>
<feature type="domain" description="Bacterial type II secretion system protein E" evidence="5">
    <location>
        <begin position="387"/>
        <end position="401"/>
    </location>
</feature>
<evidence type="ECO:0000256" key="3">
    <source>
        <dbReference type="ARBA" id="ARBA00022840"/>
    </source>
</evidence>
<dbReference type="InterPro" id="IPR037257">
    <property type="entry name" value="T2SS_E_N_sf"/>
</dbReference>
<evidence type="ECO:0000259" key="5">
    <source>
        <dbReference type="PROSITE" id="PS00662"/>
    </source>
</evidence>
<proteinExistence type="inferred from homology"/>
<dbReference type="CDD" id="cd01129">
    <property type="entry name" value="PulE-GspE-like"/>
    <property type="match status" value="1"/>
</dbReference>
<evidence type="ECO:0000256" key="1">
    <source>
        <dbReference type="ARBA" id="ARBA00006611"/>
    </source>
</evidence>
<dbReference type="GO" id="GO:0005524">
    <property type="term" value="F:ATP binding"/>
    <property type="evidence" value="ECO:0007669"/>
    <property type="project" value="UniProtKB-KW"/>
</dbReference>
<dbReference type="Pfam" id="PF00437">
    <property type="entry name" value="T2SSE"/>
    <property type="match status" value="1"/>
</dbReference>
<evidence type="ECO:0000313" key="7">
    <source>
        <dbReference type="Proteomes" id="UP000034764"/>
    </source>
</evidence>
<organism evidence="6 7">
    <name type="scientific">Candidatus Yanofskybacteria bacterium GW2011_GWD2_39_48</name>
    <dbReference type="NCBI Taxonomy" id="1619031"/>
    <lineage>
        <taxon>Bacteria</taxon>
        <taxon>Candidatus Yanofskyibacteriota</taxon>
    </lineage>
</organism>
<dbReference type="SUPFAM" id="SSF52540">
    <property type="entry name" value="P-loop containing nucleoside triphosphate hydrolases"/>
    <property type="match status" value="1"/>
</dbReference>
<dbReference type="PANTHER" id="PTHR30258">
    <property type="entry name" value="TYPE II SECRETION SYSTEM PROTEIN GSPE-RELATED"/>
    <property type="match status" value="1"/>
</dbReference>
<comment type="similarity">
    <text evidence="1">Belongs to the GSP E family.</text>
</comment>
<evidence type="ECO:0000313" key="6">
    <source>
        <dbReference type="EMBL" id="KKR23954.1"/>
    </source>
</evidence>
<dbReference type="EMBL" id="LBXD01000003">
    <property type="protein sequence ID" value="KKR23954.1"/>
    <property type="molecule type" value="Genomic_DNA"/>
</dbReference>
<dbReference type="AlphaFoldDB" id="A0A0G0P6S5"/>
<dbReference type="SMART" id="SM00382">
    <property type="entry name" value="AAA"/>
    <property type="match status" value="1"/>
</dbReference>
<feature type="coiled-coil region" evidence="4">
    <location>
        <begin position="149"/>
        <end position="180"/>
    </location>
</feature>
<dbReference type="Proteomes" id="UP000034764">
    <property type="component" value="Unassembled WGS sequence"/>
</dbReference>
<dbReference type="Gene3D" id="3.30.450.90">
    <property type="match status" value="1"/>
</dbReference>
<keyword evidence="4" id="KW-0175">Coiled coil</keyword>
<dbReference type="InterPro" id="IPR001482">
    <property type="entry name" value="T2SS/T4SS_dom"/>
</dbReference>
<dbReference type="Gene3D" id="3.30.300.160">
    <property type="entry name" value="Type II secretion system, protein E, N-terminal domain"/>
    <property type="match status" value="1"/>
</dbReference>
<keyword evidence="2" id="KW-0547">Nucleotide-binding</keyword>
<gene>
    <name evidence="6" type="ORF">UT53_C0003G0019</name>
</gene>
<sequence>MPNNSPQTLINELIRSGVLTKDTADQYELLADQQGRDFGQILMDKGIMTDVDLTQIKSTLYKLPIVELDKIDVDKNALKEISEDTVTFYKIVPFSRDVSTLRIAIIDPENVGALEAIKFIASNKDLAIEKYLISYKDFNAVLRNYRSLIGEVGEALETLSEELENKKDKVEENMPKSIDEITAEAPVTKIVTVIIKHAVESRASDIHIEPFDDRVRIRFRIDGILVSTLTLPKNLHSAIITRVKILSDLKIDETRLAQDGRFAINLNNKKIDFRVSTFPTKNGEKIVLRILDPLSGKIDLPDLGLDGRPLEVIEKAMKKPFGSILITGPTGSGKSTTLAGMLKRMNSEDVNIVTLEDPIEYFVDGVNQSQIHEEIGYTFASGLRHILRQDPDVIMVGEIRDRETAALATQAALTGHIVLSTLHTNDAIGVIPRLIDMGVEKYLIPPTVNVAAAQRLLRRLCPDCKAQIKANVGEEKIISDSIKSMPKEYSELFSKNGYTIYKANVGSDCRTCSGKGYKGRIGIFEMMEMTVELEKIILGTISESVIFQEARRQGMITMFQDGILKVLKSTVSLDELLEVAEAGGNVD</sequence>
<comment type="caution">
    <text evidence="6">The sequence shown here is derived from an EMBL/GenBank/DDBJ whole genome shotgun (WGS) entry which is preliminary data.</text>
</comment>
<dbReference type="Pfam" id="PF05157">
    <property type="entry name" value="MshEN"/>
    <property type="match status" value="1"/>
</dbReference>